<organism evidence="6 7">
    <name type="scientific">Sphingomonas daechungensis</name>
    <dbReference type="NCBI Taxonomy" id="1176646"/>
    <lineage>
        <taxon>Bacteria</taxon>
        <taxon>Pseudomonadati</taxon>
        <taxon>Pseudomonadota</taxon>
        <taxon>Alphaproteobacteria</taxon>
        <taxon>Sphingomonadales</taxon>
        <taxon>Sphingomonadaceae</taxon>
        <taxon>Sphingomonas</taxon>
    </lineage>
</organism>
<dbReference type="EMBL" id="CP060780">
    <property type="protein sequence ID" value="QNP43073.1"/>
    <property type="molecule type" value="Genomic_DNA"/>
</dbReference>
<feature type="signal peptide" evidence="3">
    <location>
        <begin position="1"/>
        <end position="27"/>
    </location>
</feature>
<feature type="compositionally biased region" description="Basic and acidic residues" evidence="2">
    <location>
        <begin position="506"/>
        <end position="516"/>
    </location>
</feature>
<feature type="chain" id="PRO_5046916512" evidence="3">
    <location>
        <begin position="28"/>
        <end position="516"/>
    </location>
</feature>
<dbReference type="InterPro" id="IPR050810">
    <property type="entry name" value="Bact_Secretion_Sys_Channel"/>
</dbReference>
<reference evidence="6 7" key="1">
    <citation type="submission" date="2020-08" db="EMBL/GenBank/DDBJ databases">
        <title>Genome sequence of Sphingomonas daechungensis KACC 18115T.</title>
        <authorList>
            <person name="Hyun D.-W."/>
            <person name="Bae J.-W."/>
        </authorList>
    </citation>
    <scope>NUCLEOTIDE SEQUENCE [LARGE SCALE GENOMIC DNA]</scope>
    <source>
        <strain evidence="6 7">KACC 18115</strain>
    </source>
</reference>
<comment type="similarity">
    <text evidence="1">Belongs to the bacterial secretin family.</text>
</comment>
<evidence type="ECO:0000313" key="7">
    <source>
        <dbReference type="Proteomes" id="UP000516134"/>
    </source>
</evidence>
<protein>
    <submittedName>
        <fullName evidence="6">Type II and III secretion system protein family protein</fullName>
    </submittedName>
</protein>
<feature type="domain" description="Type II/III secretion system secretin-like" evidence="4">
    <location>
        <begin position="271"/>
        <end position="443"/>
    </location>
</feature>
<dbReference type="Pfam" id="PF00263">
    <property type="entry name" value="Secretin"/>
    <property type="match status" value="1"/>
</dbReference>
<evidence type="ECO:0000256" key="3">
    <source>
        <dbReference type="SAM" id="SignalP"/>
    </source>
</evidence>
<evidence type="ECO:0000259" key="5">
    <source>
        <dbReference type="Pfam" id="PF13629"/>
    </source>
</evidence>
<dbReference type="InterPro" id="IPR001775">
    <property type="entry name" value="GspD/PilQ"/>
</dbReference>
<proteinExistence type="inferred from homology"/>
<evidence type="ECO:0000256" key="1">
    <source>
        <dbReference type="RuleBase" id="RU004003"/>
    </source>
</evidence>
<dbReference type="Proteomes" id="UP000516134">
    <property type="component" value="Chromosome"/>
</dbReference>
<dbReference type="RefSeq" id="WP_187714503.1">
    <property type="nucleotide sequence ID" value="NZ_BAABJC010000001.1"/>
</dbReference>
<keyword evidence="7" id="KW-1185">Reference proteome</keyword>
<accession>A0ABX6T2Z7</accession>
<dbReference type="PRINTS" id="PR00811">
    <property type="entry name" value="BCTERIALGSPD"/>
</dbReference>
<evidence type="ECO:0000313" key="6">
    <source>
        <dbReference type="EMBL" id="QNP43073.1"/>
    </source>
</evidence>
<feature type="domain" description="Pilus formation protein N-terminal" evidence="5">
    <location>
        <begin position="40"/>
        <end position="109"/>
    </location>
</feature>
<sequence length="516" mass="53455">MGRDLKGRVALTALALAVASVTTPAAAQDSRISVAEGVHAGEVAVPVNKSQVIRSDRPYAKALIGAPDIADVLPLTDQSLYVLGKKAGTTSLTLYDRNNMLIAVVDVVVGPDVISLRRQLSELMPGDSVGARISNDSIVLEGVVPNAVAADRAVQIAETYAPGKVVNMLSMGSSQQVMLEVRFSEIKRSALKQIGVGIGGLSGSGNNGLTGVIGGGASLTPGVPITSTVNGVTQTVPGDPIYSLGSIIDSFGIISRNFSILGLSFQATLDALERKGLVNTLAEPTLVALSGETASFLAGGEFPVPVVQNSGGGGGSNGSASSAITVEWKPFGVSLAFTPTVLADGVISMVVAPEVSSIDQSASIVINNLRIPGVQTRRAKTTVELRDGESFALAGLIRNDFQDTVRQFPILGSLPIIGSLFRSTGFQRDETELVMIVTPRLVKPVRAGSMKVPTDRVQQPNEADLFLLGRTDTGVAPIQELGPQQTRTPPPSPPAAPGGSAAKKPVGFEKEYGHVL</sequence>
<gene>
    <name evidence="6" type="ORF">H9L15_14090</name>
</gene>
<keyword evidence="3" id="KW-0732">Signal</keyword>
<dbReference type="InterPro" id="IPR032789">
    <property type="entry name" value="T2SS-T3SS_pil_N"/>
</dbReference>
<dbReference type="PANTHER" id="PTHR30332">
    <property type="entry name" value="PROBABLE GENERAL SECRETION PATHWAY PROTEIN D"/>
    <property type="match status" value="1"/>
</dbReference>
<feature type="region of interest" description="Disordered" evidence="2">
    <location>
        <begin position="480"/>
        <end position="516"/>
    </location>
</feature>
<dbReference type="PANTHER" id="PTHR30332:SF17">
    <property type="entry name" value="TYPE IV PILIATION SYSTEM PROTEIN DR_0774-RELATED"/>
    <property type="match status" value="1"/>
</dbReference>
<dbReference type="InterPro" id="IPR004846">
    <property type="entry name" value="T2SS/T3SS_dom"/>
</dbReference>
<dbReference type="Pfam" id="PF13629">
    <property type="entry name" value="T2SS-T3SS_pil_N"/>
    <property type="match status" value="1"/>
</dbReference>
<evidence type="ECO:0000256" key="2">
    <source>
        <dbReference type="SAM" id="MobiDB-lite"/>
    </source>
</evidence>
<evidence type="ECO:0000259" key="4">
    <source>
        <dbReference type="Pfam" id="PF00263"/>
    </source>
</evidence>
<name>A0ABX6T2Z7_9SPHN</name>